<dbReference type="EMBL" id="PQWO01000002">
    <property type="protein sequence ID" value="PZD74576.1"/>
    <property type="molecule type" value="Genomic_DNA"/>
</dbReference>
<evidence type="ECO:0000313" key="3">
    <source>
        <dbReference type="Proteomes" id="UP000248857"/>
    </source>
</evidence>
<dbReference type="PANTHER" id="PTHR37817">
    <property type="entry name" value="N-ACETYLTRANSFERASE EIS"/>
    <property type="match status" value="1"/>
</dbReference>
<dbReference type="SUPFAM" id="SSF55718">
    <property type="entry name" value="SCP-like"/>
    <property type="match status" value="1"/>
</dbReference>
<dbReference type="InterPro" id="IPR025559">
    <property type="entry name" value="Eis_dom"/>
</dbReference>
<dbReference type="Gene3D" id="3.40.630.30">
    <property type="match status" value="2"/>
</dbReference>
<dbReference type="Pfam" id="PF13530">
    <property type="entry name" value="SCP2_2"/>
    <property type="match status" value="1"/>
</dbReference>
<evidence type="ECO:0000259" key="1">
    <source>
        <dbReference type="PROSITE" id="PS51186"/>
    </source>
</evidence>
<dbReference type="Pfam" id="PF17668">
    <property type="entry name" value="Acetyltransf_17"/>
    <property type="match status" value="1"/>
</dbReference>
<comment type="caution">
    <text evidence="2">The sequence shown here is derived from an EMBL/GenBank/DDBJ whole genome shotgun (WGS) entry which is preliminary data.</text>
</comment>
<gene>
    <name evidence="2" type="ORF">C1752_01055</name>
</gene>
<dbReference type="SUPFAM" id="SSF55729">
    <property type="entry name" value="Acyl-CoA N-acyltransferases (Nat)"/>
    <property type="match status" value="1"/>
</dbReference>
<sequence>MQQPDVESRTDKVYEVGLPENAKQMLELGRIISQCFNADLENWQTYVQRLGQTNFRVIQESGRVVGGLGLYPMGQWYGGQAVPMTGIAAVGTVPDCRGQGAAVTLLRHTLQELYEQGLPLASLYASTSHLYRRAGFEQAGSFCRYSLPINQVSLCSSQEAVRDHHTLPLMPIQNPESALLVDLYRQQAQASNGNLERNDAIWSSILDDKDQPIYTYLLGTRSAPEGYVILMQRSEPMAYSLIVRDLVLLTAAAAHRFLRLVADHRSLADRLFWYGSPVNPLLSLLEEQIYRVEHLERWLLRVVNVAQALELRGYPTGVEAELHLEVVDDLLPSNTGFFTLQVSGGKGQVSRGGRGDLKMDVRGLAPLYSGLMTALQLQQMGWLSGRRETFATACTLFSGVSPWMSDHF</sequence>
<proteinExistence type="predicted"/>
<dbReference type="InterPro" id="IPR051554">
    <property type="entry name" value="Acetyltransferase_Eis"/>
</dbReference>
<organism evidence="2 3">
    <name type="scientific">Acaryochloris thomasi RCC1774</name>
    <dbReference type="NCBI Taxonomy" id="1764569"/>
    <lineage>
        <taxon>Bacteria</taxon>
        <taxon>Bacillati</taxon>
        <taxon>Cyanobacteriota</taxon>
        <taxon>Cyanophyceae</taxon>
        <taxon>Acaryochloridales</taxon>
        <taxon>Acaryochloridaceae</taxon>
        <taxon>Acaryochloris</taxon>
        <taxon>Acaryochloris thomasi</taxon>
    </lineage>
</organism>
<dbReference type="InterPro" id="IPR036527">
    <property type="entry name" value="SCP2_sterol-bd_dom_sf"/>
</dbReference>
<keyword evidence="3" id="KW-1185">Reference proteome</keyword>
<feature type="domain" description="N-acetyltransferase" evidence="1">
    <location>
        <begin position="15"/>
        <end position="168"/>
    </location>
</feature>
<dbReference type="OrthoDB" id="3498897at2"/>
<dbReference type="CDD" id="cd04301">
    <property type="entry name" value="NAT_SF"/>
    <property type="match status" value="1"/>
</dbReference>
<reference evidence="2 3" key="1">
    <citation type="journal article" date="2018" name="Sci. Rep.">
        <title>A novel species of the marine cyanobacterium Acaryochloris with a unique pigment content and lifestyle.</title>
        <authorList>
            <person name="Partensky F."/>
            <person name="Six C."/>
            <person name="Ratin M."/>
            <person name="Garczarek L."/>
            <person name="Vaulot D."/>
            <person name="Probert I."/>
            <person name="Calteau A."/>
            <person name="Gourvil P."/>
            <person name="Marie D."/>
            <person name="Grebert T."/>
            <person name="Bouchier C."/>
            <person name="Le Panse S."/>
            <person name="Gachenot M."/>
            <person name="Rodriguez F."/>
            <person name="Garrido J.L."/>
        </authorList>
    </citation>
    <scope>NUCLEOTIDE SEQUENCE [LARGE SCALE GENOMIC DNA]</scope>
    <source>
        <strain evidence="2 3">RCC1774</strain>
    </source>
</reference>
<dbReference type="Proteomes" id="UP000248857">
    <property type="component" value="Unassembled WGS sequence"/>
</dbReference>
<dbReference type="Pfam" id="PF13527">
    <property type="entry name" value="Acetyltransf_9"/>
    <property type="match status" value="1"/>
</dbReference>
<dbReference type="PROSITE" id="PS51186">
    <property type="entry name" value="GNAT"/>
    <property type="match status" value="1"/>
</dbReference>
<dbReference type="AlphaFoldDB" id="A0A2W1JMY0"/>
<dbReference type="InterPro" id="IPR016181">
    <property type="entry name" value="Acyl_CoA_acyltransferase"/>
</dbReference>
<protein>
    <recommendedName>
        <fullName evidence="1">N-acetyltransferase domain-containing protein</fullName>
    </recommendedName>
</protein>
<dbReference type="PANTHER" id="PTHR37817:SF1">
    <property type="entry name" value="N-ACETYLTRANSFERASE EIS"/>
    <property type="match status" value="1"/>
</dbReference>
<dbReference type="InterPro" id="IPR041380">
    <property type="entry name" value="Acetyltransf_17"/>
</dbReference>
<name>A0A2W1JMY0_9CYAN</name>
<dbReference type="RefSeq" id="WP_110984995.1">
    <property type="nucleotide sequence ID" value="NZ_CAWNWM010000002.1"/>
</dbReference>
<dbReference type="Gene3D" id="3.30.1050.10">
    <property type="entry name" value="SCP2 sterol-binding domain"/>
    <property type="match status" value="1"/>
</dbReference>
<dbReference type="InterPro" id="IPR000182">
    <property type="entry name" value="GNAT_dom"/>
</dbReference>
<accession>A0A2W1JMY0</accession>
<dbReference type="GO" id="GO:0030649">
    <property type="term" value="P:aminoglycoside antibiotic catabolic process"/>
    <property type="evidence" value="ECO:0007669"/>
    <property type="project" value="TreeGrafter"/>
</dbReference>
<dbReference type="GO" id="GO:0034069">
    <property type="term" value="F:aminoglycoside N-acetyltransferase activity"/>
    <property type="evidence" value="ECO:0007669"/>
    <property type="project" value="TreeGrafter"/>
</dbReference>
<evidence type="ECO:0000313" key="2">
    <source>
        <dbReference type="EMBL" id="PZD74576.1"/>
    </source>
</evidence>